<accession>A0A4Y9S6I0</accession>
<keyword evidence="1" id="KW-1133">Transmembrane helix</keyword>
<reference evidence="3 4" key="1">
    <citation type="submission" date="2019-03" db="EMBL/GenBank/DDBJ databases">
        <title>Draft Genome Sequence of Massilia arenosa sp. nov., a Novel Massilia Species Isolated from a Sandy-loam Maize Soil.</title>
        <authorList>
            <person name="Raths R."/>
            <person name="Peta V."/>
            <person name="Bucking H."/>
        </authorList>
    </citation>
    <scope>NUCLEOTIDE SEQUENCE [LARGE SCALE GENOMIC DNA]</scope>
    <source>
        <strain evidence="3 4">MC02</strain>
    </source>
</reference>
<keyword evidence="4" id="KW-1185">Reference proteome</keyword>
<evidence type="ECO:0000313" key="3">
    <source>
        <dbReference type="EMBL" id="TFW17144.1"/>
    </source>
</evidence>
<feature type="transmembrane region" description="Helical" evidence="1">
    <location>
        <begin position="20"/>
        <end position="41"/>
    </location>
</feature>
<evidence type="ECO:0000313" key="4">
    <source>
        <dbReference type="Proteomes" id="UP000298438"/>
    </source>
</evidence>
<protein>
    <recommendedName>
        <fullName evidence="2">TadE-like domain-containing protein</fullName>
    </recommendedName>
</protein>
<dbReference type="EMBL" id="SPVF01000191">
    <property type="protein sequence ID" value="TFW17144.1"/>
    <property type="molecule type" value="Genomic_DNA"/>
</dbReference>
<dbReference type="Pfam" id="PF07811">
    <property type="entry name" value="TadE"/>
    <property type="match status" value="1"/>
</dbReference>
<proteinExistence type="predicted"/>
<name>A0A4Y9S6I0_9BURK</name>
<dbReference type="InterPro" id="IPR012495">
    <property type="entry name" value="TadE-like_dom"/>
</dbReference>
<keyword evidence="1" id="KW-0472">Membrane</keyword>
<gene>
    <name evidence="3" type="ORF">E4L96_14990</name>
</gene>
<sequence length="159" mass="17376">MTTRPVTWPGQRGVAAVELAIIMIIMTMLLPVTMYIARLLWNHLVLLHATHASAATIASLSIAELNGIDALNNIVTSRAMIQEATDAAHIEPMFGEPQITCWPAITCNNMKGGTVTITAVAQVTELNFRDPIFLYDSPDGITYLRVVPTVPYANRPLAY</sequence>
<organism evidence="3 4">
    <name type="scientific">Zemynaea arenosa</name>
    <dbReference type="NCBI Taxonomy" id="2561931"/>
    <lineage>
        <taxon>Bacteria</taxon>
        <taxon>Pseudomonadati</taxon>
        <taxon>Pseudomonadota</taxon>
        <taxon>Betaproteobacteria</taxon>
        <taxon>Burkholderiales</taxon>
        <taxon>Oxalobacteraceae</taxon>
        <taxon>Telluria group</taxon>
        <taxon>Zemynaea</taxon>
    </lineage>
</organism>
<comment type="caution">
    <text evidence="3">The sequence shown here is derived from an EMBL/GenBank/DDBJ whole genome shotgun (WGS) entry which is preliminary data.</text>
</comment>
<feature type="domain" description="TadE-like" evidence="2">
    <location>
        <begin position="13"/>
        <end position="54"/>
    </location>
</feature>
<dbReference type="RefSeq" id="WP_135208031.1">
    <property type="nucleotide sequence ID" value="NZ_SPVF01000191.1"/>
</dbReference>
<keyword evidence="1" id="KW-0812">Transmembrane</keyword>
<evidence type="ECO:0000259" key="2">
    <source>
        <dbReference type="Pfam" id="PF07811"/>
    </source>
</evidence>
<dbReference type="Proteomes" id="UP000298438">
    <property type="component" value="Unassembled WGS sequence"/>
</dbReference>
<dbReference type="AlphaFoldDB" id="A0A4Y9S6I0"/>
<evidence type="ECO:0000256" key="1">
    <source>
        <dbReference type="SAM" id="Phobius"/>
    </source>
</evidence>